<dbReference type="GO" id="GO:0005789">
    <property type="term" value="C:endoplasmic reticulum membrane"/>
    <property type="evidence" value="ECO:0007669"/>
    <property type="project" value="UniProtKB-SubCell"/>
</dbReference>
<evidence type="ECO:0000256" key="6">
    <source>
        <dbReference type="ARBA" id="ARBA00022824"/>
    </source>
</evidence>
<sequence>MAERKKLKKKGKEPSTLVCEVPLKPSKEEYAIAKYLRQNLPVKRTKFLQHTVEFFTASKAIDMLLESPWGSDKSKTTVKFTTRESVVNYMDIMLRHKLFHRARRVPIKARDLRGKALKKFQEEQEKMKEVEKQKSAKDKKKKLTNREEGDGDARTGDEKSPSDNENAAKKEESDASNREKEGKEDKSKSEQGPKRRIKLEMHLSQVFVDGSDAYVWIYDPTPWYYWLLSILVVLGAIALCLFPLWPSSVRKGVYYLSLAGAGFLIFILGLAVVRMLIFALIWLLTLGRHHLWLLPNLTEDVGFFASFWPLFQYEYKGPSSNKSEDDEEEEESSGSESDTETEDISKATDSERTKSGKNDQKGQVTEHKKDENEPRKEEDDEGSQSSRNSQTDKEFEIIGEATEEEGE</sequence>
<feature type="compositionally biased region" description="Basic and acidic residues" evidence="11">
    <location>
        <begin position="123"/>
        <end position="136"/>
    </location>
</feature>
<dbReference type="PANTHER" id="PTHR12443:SF9">
    <property type="entry name" value="TRANSLOCATION PROTEIN SEC62"/>
    <property type="match status" value="1"/>
</dbReference>
<feature type="transmembrane region" description="Helical" evidence="12">
    <location>
        <begin position="223"/>
        <end position="245"/>
    </location>
</feature>
<feature type="compositionally biased region" description="Acidic residues" evidence="11">
    <location>
        <begin position="324"/>
        <end position="342"/>
    </location>
</feature>
<dbReference type="AlphaFoldDB" id="A0A7R9GEI8"/>
<dbReference type="Gene3D" id="1.10.10.10">
    <property type="entry name" value="Winged helix-like DNA-binding domain superfamily/Winged helix DNA-binding domain"/>
    <property type="match status" value="1"/>
</dbReference>
<evidence type="ECO:0000313" key="13">
    <source>
        <dbReference type="EMBL" id="CAD7278170.1"/>
    </source>
</evidence>
<reference evidence="13" key="1">
    <citation type="submission" date="2020-11" db="EMBL/GenBank/DDBJ databases">
        <authorList>
            <person name="Tran Van P."/>
        </authorList>
    </citation>
    <scope>NUCLEOTIDE SEQUENCE</scope>
</reference>
<evidence type="ECO:0000256" key="3">
    <source>
        <dbReference type="ARBA" id="ARBA00021257"/>
    </source>
</evidence>
<accession>A0A7R9GEI8</accession>
<evidence type="ECO:0000256" key="11">
    <source>
        <dbReference type="SAM" id="MobiDB-lite"/>
    </source>
</evidence>
<keyword evidence="4" id="KW-0813">Transport</keyword>
<evidence type="ECO:0000256" key="5">
    <source>
        <dbReference type="ARBA" id="ARBA00022692"/>
    </source>
</evidence>
<keyword evidence="9" id="KW-0811">Translocation</keyword>
<keyword evidence="7" id="KW-0653">Protein transport</keyword>
<evidence type="ECO:0000256" key="12">
    <source>
        <dbReference type="SAM" id="Phobius"/>
    </source>
</evidence>
<dbReference type="OrthoDB" id="200187at2759"/>
<keyword evidence="5 12" id="KW-0812">Transmembrane</keyword>
<feature type="region of interest" description="Disordered" evidence="11">
    <location>
        <begin position="318"/>
        <end position="407"/>
    </location>
</feature>
<comment type="subcellular location">
    <subcellularLocation>
        <location evidence="1">Endoplasmic reticulum membrane</location>
        <topology evidence="1">Multi-pass membrane protein</topology>
    </subcellularLocation>
</comment>
<dbReference type="InterPro" id="IPR004728">
    <property type="entry name" value="Sec62"/>
</dbReference>
<keyword evidence="10 12" id="KW-0472">Membrane</keyword>
<evidence type="ECO:0000256" key="8">
    <source>
        <dbReference type="ARBA" id="ARBA00022989"/>
    </source>
</evidence>
<keyword evidence="8 12" id="KW-1133">Transmembrane helix</keyword>
<feature type="transmembrane region" description="Helical" evidence="12">
    <location>
        <begin position="252"/>
        <end position="285"/>
    </location>
</feature>
<evidence type="ECO:0000256" key="1">
    <source>
        <dbReference type="ARBA" id="ARBA00004477"/>
    </source>
</evidence>
<feature type="region of interest" description="Disordered" evidence="11">
    <location>
        <begin position="123"/>
        <end position="193"/>
    </location>
</feature>
<dbReference type="GO" id="GO:0031204">
    <property type="term" value="P:post-translational protein targeting to membrane, translocation"/>
    <property type="evidence" value="ECO:0007669"/>
    <property type="project" value="TreeGrafter"/>
</dbReference>
<protein>
    <recommendedName>
        <fullName evidence="3">Translocation protein SEC62</fullName>
    </recommendedName>
</protein>
<comment type="similarity">
    <text evidence="2">Belongs to the SEC62 family.</text>
</comment>
<evidence type="ECO:0000313" key="14">
    <source>
        <dbReference type="Proteomes" id="UP000678499"/>
    </source>
</evidence>
<dbReference type="Proteomes" id="UP000678499">
    <property type="component" value="Unassembled WGS sequence"/>
</dbReference>
<evidence type="ECO:0000256" key="7">
    <source>
        <dbReference type="ARBA" id="ARBA00022927"/>
    </source>
</evidence>
<feature type="compositionally biased region" description="Basic and acidic residues" evidence="11">
    <location>
        <begin position="144"/>
        <end position="193"/>
    </location>
</feature>
<dbReference type="Pfam" id="PF03839">
    <property type="entry name" value="Sec62"/>
    <property type="match status" value="1"/>
</dbReference>
<dbReference type="PANTHER" id="PTHR12443">
    <property type="entry name" value="TRANSLOCATION PROTEIN SEC62"/>
    <property type="match status" value="1"/>
</dbReference>
<dbReference type="EMBL" id="OA883177">
    <property type="protein sequence ID" value="CAD7278170.1"/>
    <property type="molecule type" value="Genomic_DNA"/>
</dbReference>
<evidence type="ECO:0000256" key="10">
    <source>
        <dbReference type="ARBA" id="ARBA00023136"/>
    </source>
</evidence>
<organism evidence="13">
    <name type="scientific">Notodromas monacha</name>
    <dbReference type="NCBI Taxonomy" id="399045"/>
    <lineage>
        <taxon>Eukaryota</taxon>
        <taxon>Metazoa</taxon>
        <taxon>Ecdysozoa</taxon>
        <taxon>Arthropoda</taxon>
        <taxon>Crustacea</taxon>
        <taxon>Oligostraca</taxon>
        <taxon>Ostracoda</taxon>
        <taxon>Podocopa</taxon>
        <taxon>Podocopida</taxon>
        <taxon>Cypridocopina</taxon>
        <taxon>Cypridoidea</taxon>
        <taxon>Cyprididae</taxon>
        <taxon>Notodromas</taxon>
    </lineage>
</organism>
<keyword evidence="6" id="KW-0256">Endoplasmic reticulum</keyword>
<evidence type="ECO:0000256" key="2">
    <source>
        <dbReference type="ARBA" id="ARBA00010604"/>
    </source>
</evidence>
<proteinExistence type="inferred from homology"/>
<dbReference type="EMBL" id="CAJPEX010001140">
    <property type="protein sequence ID" value="CAG0918322.1"/>
    <property type="molecule type" value="Genomic_DNA"/>
</dbReference>
<evidence type="ECO:0000256" key="4">
    <source>
        <dbReference type="ARBA" id="ARBA00022448"/>
    </source>
</evidence>
<evidence type="ECO:0000256" key="9">
    <source>
        <dbReference type="ARBA" id="ARBA00023010"/>
    </source>
</evidence>
<keyword evidence="14" id="KW-1185">Reference proteome</keyword>
<name>A0A7R9GEI8_9CRUS</name>
<gene>
    <name evidence="13" type="ORF">NMOB1V02_LOCUS5881</name>
</gene>
<dbReference type="InterPro" id="IPR036388">
    <property type="entry name" value="WH-like_DNA-bd_sf"/>
</dbReference>
<feature type="compositionally biased region" description="Basic and acidic residues" evidence="11">
    <location>
        <begin position="343"/>
        <end position="377"/>
    </location>
</feature>